<dbReference type="EMBL" id="WMBE01000001">
    <property type="protein sequence ID" value="MDG0865609.1"/>
    <property type="molecule type" value="Genomic_DNA"/>
</dbReference>
<name>A0AAJ5ZE99_9CHLR</name>
<comment type="cofactor">
    <cofactor evidence="2">
        <name>thiamine diphosphate</name>
        <dbReference type="ChEBI" id="CHEBI:58937"/>
    </cofactor>
</comment>
<dbReference type="InterPro" id="IPR011766">
    <property type="entry name" value="TPP_enzyme_TPP-bd"/>
</dbReference>
<dbReference type="GO" id="GO:0003984">
    <property type="term" value="F:acetolactate synthase activity"/>
    <property type="evidence" value="ECO:0007669"/>
    <property type="project" value="TreeGrafter"/>
</dbReference>
<feature type="domain" description="Thiamine pyrophosphate enzyme central" evidence="7">
    <location>
        <begin position="196"/>
        <end position="330"/>
    </location>
</feature>
<dbReference type="Proteomes" id="UP001219901">
    <property type="component" value="Chromosome"/>
</dbReference>
<dbReference type="GO" id="GO:0005948">
    <property type="term" value="C:acetolactate synthase complex"/>
    <property type="evidence" value="ECO:0007669"/>
    <property type="project" value="TreeGrafter"/>
</dbReference>
<dbReference type="Pfam" id="PF02776">
    <property type="entry name" value="TPP_enzyme_N"/>
    <property type="match status" value="1"/>
</dbReference>
<keyword evidence="4" id="KW-0479">Metal-binding</keyword>
<protein>
    <submittedName>
        <fullName evidence="11">Thiamine pyrophosphate-binding protein</fullName>
    </submittedName>
</protein>
<dbReference type="SUPFAM" id="SSF52518">
    <property type="entry name" value="Thiamin diphosphate-binding fold (THDP-binding)"/>
    <property type="match status" value="2"/>
</dbReference>
<evidence type="ECO:0000256" key="2">
    <source>
        <dbReference type="ARBA" id="ARBA00001964"/>
    </source>
</evidence>
<evidence type="ECO:0000256" key="3">
    <source>
        <dbReference type="ARBA" id="ARBA00007812"/>
    </source>
</evidence>
<evidence type="ECO:0000256" key="5">
    <source>
        <dbReference type="ARBA" id="ARBA00023052"/>
    </source>
</evidence>
<dbReference type="PROSITE" id="PS00187">
    <property type="entry name" value="TPP_ENZYMES"/>
    <property type="match status" value="1"/>
</dbReference>
<evidence type="ECO:0000259" key="9">
    <source>
        <dbReference type="Pfam" id="PF02776"/>
    </source>
</evidence>
<accession>A0AAJ5ZE99</accession>
<dbReference type="GO" id="GO:0030976">
    <property type="term" value="F:thiamine pyrophosphate binding"/>
    <property type="evidence" value="ECO:0007669"/>
    <property type="project" value="InterPro"/>
</dbReference>
<reference evidence="12 13" key="1">
    <citation type="submission" date="2019-11" db="EMBL/GenBank/DDBJ databases">
        <authorList>
            <person name="Cho J.-C."/>
        </authorList>
    </citation>
    <scope>NUCLEOTIDE SEQUENCE [LARGE SCALE GENOMIC DNA]</scope>
    <source>
        <strain evidence="11 12">JH1073</strain>
        <strain evidence="10 13">JH702</strain>
    </source>
</reference>
<dbReference type="PANTHER" id="PTHR18968">
    <property type="entry name" value="THIAMINE PYROPHOSPHATE ENZYMES"/>
    <property type="match status" value="1"/>
</dbReference>
<dbReference type="AlphaFoldDB" id="A0AAJ5ZE99"/>
<dbReference type="GO" id="GO:0000287">
    <property type="term" value="F:magnesium ion binding"/>
    <property type="evidence" value="ECO:0007669"/>
    <property type="project" value="InterPro"/>
</dbReference>
<feature type="domain" description="Thiamine pyrophosphate enzyme N-terminal TPP-binding" evidence="9">
    <location>
        <begin position="4"/>
        <end position="116"/>
    </location>
</feature>
<evidence type="ECO:0000259" key="8">
    <source>
        <dbReference type="Pfam" id="PF02775"/>
    </source>
</evidence>
<dbReference type="PANTHER" id="PTHR18968:SF166">
    <property type="entry name" value="2-HYDROXYACYL-COA LYASE 2"/>
    <property type="match status" value="1"/>
</dbReference>
<dbReference type="InterPro" id="IPR029035">
    <property type="entry name" value="DHS-like_NAD/FAD-binding_dom"/>
</dbReference>
<gene>
    <name evidence="10" type="ORF">GKO46_00795</name>
    <name evidence="11" type="ORF">GKO48_08430</name>
</gene>
<comment type="cofactor">
    <cofactor evidence="1">
        <name>Mg(2+)</name>
        <dbReference type="ChEBI" id="CHEBI:18420"/>
    </cofactor>
</comment>
<dbReference type="Gene3D" id="3.40.50.1220">
    <property type="entry name" value="TPP-binding domain"/>
    <property type="match status" value="1"/>
</dbReference>
<dbReference type="Gene3D" id="3.40.50.970">
    <property type="match status" value="2"/>
</dbReference>
<keyword evidence="5 6" id="KW-0786">Thiamine pyrophosphate</keyword>
<comment type="similarity">
    <text evidence="3 6">Belongs to the TPP enzyme family.</text>
</comment>
<evidence type="ECO:0000313" key="13">
    <source>
        <dbReference type="Proteomes" id="UP001321249"/>
    </source>
</evidence>
<dbReference type="SUPFAM" id="SSF52467">
    <property type="entry name" value="DHS-like NAD/FAD-binding domain"/>
    <property type="match status" value="1"/>
</dbReference>
<feature type="domain" description="Thiamine pyrophosphate enzyme TPP-binding" evidence="8">
    <location>
        <begin position="398"/>
        <end position="548"/>
    </location>
</feature>
<proteinExistence type="inferred from homology"/>
<evidence type="ECO:0000259" key="7">
    <source>
        <dbReference type="Pfam" id="PF00205"/>
    </source>
</evidence>
<dbReference type="Pfam" id="PF02775">
    <property type="entry name" value="TPP_enzyme_C"/>
    <property type="match status" value="1"/>
</dbReference>
<dbReference type="InterPro" id="IPR000399">
    <property type="entry name" value="TPP-bd_CS"/>
</dbReference>
<dbReference type="InterPro" id="IPR045229">
    <property type="entry name" value="TPP_enz"/>
</dbReference>
<dbReference type="InterPro" id="IPR012001">
    <property type="entry name" value="Thiamin_PyroP_enz_TPP-bd_dom"/>
</dbReference>
<evidence type="ECO:0000256" key="6">
    <source>
        <dbReference type="RuleBase" id="RU362132"/>
    </source>
</evidence>
<reference evidence="11" key="2">
    <citation type="journal article" date="2023" name="Nat. Commun.">
        <title>Cultivation of marine bacteria of the SAR202 clade.</title>
        <authorList>
            <person name="Lim Y."/>
            <person name="Seo J.H."/>
            <person name="Giovannoni S.J."/>
            <person name="Kang I."/>
            <person name="Cho J.C."/>
        </authorList>
    </citation>
    <scope>NUCLEOTIDE SEQUENCE</scope>
    <source>
        <strain evidence="11">JH1073</strain>
    </source>
</reference>
<evidence type="ECO:0000313" key="10">
    <source>
        <dbReference type="EMBL" id="MDG0865609.1"/>
    </source>
</evidence>
<dbReference type="CDD" id="cd00568">
    <property type="entry name" value="TPP_enzymes"/>
    <property type="match status" value="1"/>
</dbReference>
<dbReference type="GO" id="GO:0009097">
    <property type="term" value="P:isoleucine biosynthetic process"/>
    <property type="evidence" value="ECO:0007669"/>
    <property type="project" value="TreeGrafter"/>
</dbReference>
<dbReference type="EMBL" id="CP046147">
    <property type="protein sequence ID" value="WFG39643.1"/>
    <property type="molecule type" value="Genomic_DNA"/>
</dbReference>
<evidence type="ECO:0000313" key="11">
    <source>
        <dbReference type="EMBL" id="WFG39643.1"/>
    </source>
</evidence>
<keyword evidence="12" id="KW-1185">Reference proteome</keyword>
<dbReference type="Pfam" id="PF00205">
    <property type="entry name" value="TPP_enzyme_M"/>
    <property type="match status" value="1"/>
</dbReference>
<dbReference type="RefSeq" id="WP_342823554.1">
    <property type="nucleotide sequence ID" value="NZ_CP046146.1"/>
</dbReference>
<evidence type="ECO:0000256" key="1">
    <source>
        <dbReference type="ARBA" id="ARBA00001946"/>
    </source>
</evidence>
<evidence type="ECO:0000256" key="4">
    <source>
        <dbReference type="ARBA" id="ARBA00022723"/>
    </source>
</evidence>
<reference evidence="12" key="3">
    <citation type="submission" date="2023-06" db="EMBL/GenBank/DDBJ databases">
        <title>Pangenomics reveal diversification of enzyme families and niche specialization in globally abundant SAR202 bacteria.</title>
        <authorList>
            <person name="Saw J.H.W."/>
        </authorList>
    </citation>
    <scope>NUCLEOTIDE SEQUENCE [LARGE SCALE GENOMIC DNA]</scope>
    <source>
        <strain evidence="12">JH1073</strain>
    </source>
</reference>
<dbReference type="GO" id="GO:0050660">
    <property type="term" value="F:flavin adenine dinucleotide binding"/>
    <property type="evidence" value="ECO:0007669"/>
    <property type="project" value="TreeGrafter"/>
</dbReference>
<evidence type="ECO:0000313" key="12">
    <source>
        <dbReference type="Proteomes" id="UP001219901"/>
    </source>
</evidence>
<dbReference type="InterPro" id="IPR029061">
    <property type="entry name" value="THDP-binding"/>
</dbReference>
<dbReference type="InterPro" id="IPR012000">
    <property type="entry name" value="Thiamin_PyroP_enz_cen_dom"/>
</dbReference>
<organism evidence="11 12">
    <name type="scientific">Candidatus Lucifugimonas marina</name>
    <dbReference type="NCBI Taxonomy" id="3038979"/>
    <lineage>
        <taxon>Bacteria</taxon>
        <taxon>Bacillati</taxon>
        <taxon>Chloroflexota</taxon>
        <taxon>Dehalococcoidia</taxon>
        <taxon>SAR202 cluster</taxon>
        <taxon>Candidatus Lucifugimonadales</taxon>
        <taxon>Candidatus Lucifugimonadaceae</taxon>
        <taxon>Candidatus Lucifugimonas</taxon>
    </lineage>
</organism>
<dbReference type="Proteomes" id="UP001321249">
    <property type="component" value="Unassembled WGS sequence"/>
</dbReference>
<dbReference type="GO" id="GO:0009099">
    <property type="term" value="P:L-valine biosynthetic process"/>
    <property type="evidence" value="ECO:0007669"/>
    <property type="project" value="TreeGrafter"/>
</dbReference>
<dbReference type="CDD" id="cd07035">
    <property type="entry name" value="TPP_PYR_POX_like"/>
    <property type="match status" value="1"/>
</dbReference>
<sequence length="561" mass="60037">MTEMTGGEFLADTMHGYGVTHFFFMPVIVDDSMVRMEELGITRVMAHSEKPAAYMADGYARVKNSVAFCGAQSVGATNLAAGLQDAYLASSPVIALTGRLAQEQQDRHAYQEVDHAHPFQANTKYSARVDKTDQLPMYLRQAIREATTGTPGPAHLDLAGIAGGDITKKSADMEVVIEDQFSSLPPFRPEPDAGSVNAALSALASAARPVIIAGGGVKTSGAGKQLIELAERLNIPVATSLNAKETFPSDHPLAIGVPGSYSRACANKAVAEADMVFFIGSHTGGQVTNDWKLPREGTRIVQMDIDASELGRSFPIEVGMMSDIRAGLQKMLNASGEVGTASDEAGRAKWVVRTQELVAEWKAGVDDLWNSDDMPMRTERLTKELTDHLPSDSILVADTGHSGIWTGTMIDFKSPDQSFIRCAGSLGWAFPAAIGAKAAAPDRPVITFAGDGALWYHFMELDTAMRYGLNTVTVVNNNHSLNQERGLNVKNYGGDLPGSDELWHLTDTDFAAMAEQMGGFGITVKNPGDFEGAMDQALNSGKPAVIDVKTNIESIAPPAWN</sequence>